<reference evidence="4" key="1">
    <citation type="submission" date="2016-10" db="EMBL/GenBank/DDBJ databases">
        <authorList>
            <person name="Benchimol M."/>
            <person name="Almeida L.G."/>
            <person name="Vasconcelos A.T."/>
            <person name="Perreira-Neves A."/>
            <person name="Rosa I.A."/>
            <person name="Tasca T."/>
            <person name="Bogo M.R."/>
            <person name="de Souza W."/>
        </authorList>
    </citation>
    <scope>NUCLEOTIDE SEQUENCE [LARGE SCALE GENOMIC DNA]</scope>
    <source>
        <strain evidence="4">K</strain>
    </source>
</reference>
<keyword evidence="5" id="KW-1185">Reference proteome</keyword>
<dbReference type="Proteomes" id="UP000179807">
    <property type="component" value="Unassembled WGS sequence"/>
</dbReference>
<comment type="caution">
    <text evidence="4">The sequence shown here is derived from an EMBL/GenBank/DDBJ whole genome shotgun (WGS) entry which is preliminary data.</text>
</comment>
<evidence type="ECO:0000256" key="3">
    <source>
        <dbReference type="ARBA" id="ARBA00022917"/>
    </source>
</evidence>
<accession>A0A1J4JX63</accession>
<dbReference type="OrthoDB" id="20381at2759"/>
<dbReference type="VEuPathDB" id="TrichDB:TRFO_29022"/>
<dbReference type="GO" id="GO:0005852">
    <property type="term" value="C:eukaryotic translation initiation factor 3 complex"/>
    <property type="evidence" value="ECO:0007669"/>
    <property type="project" value="InterPro"/>
</dbReference>
<evidence type="ECO:0000313" key="4">
    <source>
        <dbReference type="EMBL" id="OHT03587.1"/>
    </source>
</evidence>
<dbReference type="AlphaFoldDB" id="A0A1J4JX63"/>
<keyword evidence="3" id="KW-0648">Protein biosynthesis</keyword>
<evidence type="ECO:0000313" key="5">
    <source>
        <dbReference type="Proteomes" id="UP000179807"/>
    </source>
</evidence>
<dbReference type="GeneID" id="94841226"/>
<keyword evidence="2" id="KW-0396">Initiation factor</keyword>
<protein>
    <submittedName>
        <fullName evidence="4">Uncharacterized protein</fullName>
    </submittedName>
</protein>
<evidence type="ECO:0000256" key="1">
    <source>
        <dbReference type="ARBA" id="ARBA00022490"/>
    </source>
</evidence>
<sequence length="107" mass="12522">METKLMTMVPKNRAEYEDFADTLGEHCQKFNDHIHYKQFVQDLIDSLCESLPADKIDEIGNHVKRMADTRKKEEKTGNINYHLRQGVEDDFEGNDSDGMTDLYDDFM</sequence>
<dbReference type="InterPro" id="IPR023194">
    <property type="entry name" value="eIF3-like_dom_sf"/>
</dbReference>
<dbReference type="GO" id="GO:0003743">
    <property type="term" value="F:translation initiation factor activity"/>
    <property type="evidence" value="ECO:0007669"/>
    <property type="project" value="UniProtKB-KW"/>
</dbReference>
<name>A0A1J4JX63_9EUKA</name>
<organism evidence="4 5">
    <name type="scientific">Tritrichomonas foetus</name>
    <dbReference type="NCBI Taxonomy" id="1144522"/>
    <lineage>
        <taxon>Eukaryota</taxon>
        <taxon>Metamonada</taxon>
        <taxon>Parabasalia</taxon>
        <taxon>Tritrichomonadida</taxon>
        <taxon>Tritrichomonadidae</taxon>
        <taxon>Tritrichomonas</taxon>
    </lineage>
</organism>
<gene>
    <name evidence="4" type="ORF">TRFO_29022</name>
</gene>
<dbReference type="PANTHER" id="PTHR21681:SF0">
    <property type="entry name" value="EUKARYOTIC TRANSLATION INITIATION FACTOR 3 SUBUNIT J"/>
    <property type="match status" value="1"/>
</dbReference>
<dbReference type="RefSeq" id="XP_068356723.1">
    <property type="nucleotide sequence ID" value="XM_068506522.1"/>
</dbReference>
<dbReference type="Gene3D" id="1.10.246.60">
    <property type="entry name" value="Eukaryotic translation initiation factor 3 like domains"/>
    <property type="match status" value="1"/>
</dbReference>
<dbReference type="InterPro" id="IPR013906">
    <property type="entry name" value="eIF3j"/>
</dbReference>
<keyword evidence="1" id="KW-0963">Cytoplasm</keyword>
<dbReference type="PANTHER" id="PTHR21681">
    <property type="entry name" value="EUKARYOTIC TRANSLATION INITIATION FACTOR 3 SUBUNIT J"/>
    <property type="match status" value="1"/>
</dbReference>
<dbReference type="Pfam" id="PF08597">
    <property type="entry name" value="eIF3_subunit"/>
    <property type="match status" value="1"/>
</dbReference>
<proteinExistence type="predicted"/>
<dbReference type="EMBL" id="MLAK01000822">
    <property type="protein sequence ID" value="OHT03587.1"/>
    <property type="molecule type" value="Genomic_DNA"/>
</dbReference>
<evidence type="ECO:0000256" key="2">
    <source>
        <dbReference type="ARBA" id="ARBA00022540"/>
    </source>
</evidence>